<keyword evidence="11 14" id="KW-0472">Membrane</keyword>
<feature type="chain" id="PRO_5018118038" evidence="16">
    <location>
        <begin position="24"/>
        <end position="736"/>
    </location>
</feature>
<keyword evidence="4 14" id="KW-1134">Transmembrane beta strand</keyword>
<dbReference type="OrthoDB" id="9760333at2"/>
<evidence type="ECO:0000256" key="16">
    <source>
        <dbReference type="SAM" id="SignalP"/>
    </source>
</evidence>
<dbReference type="EMBL" id="REFR01000010">
    <property type="protein sequence ID" value="RMB08417.1"/>
    <property type="molecule type" value="Genomic_DNA"/>
</dbReference>
<feature type="domain" description="TonB-dependent receptor plug" evidence="18">
    <location>
        <begin position="63"/>
        <end position="157"/>
    </location>
</feature>
<dbReference type="PROSITE" id="PS52016">
    <property type="entry name" value="TONB_DEPENDENT_REC_3"/>
    <property type="match status" value="1"/>
</dbReference>
<evidence type="ECO:0000256" key="10">
    <source>
        <dbReference type="ARBA" id="ARBA00023077"/>
    </source>
</evidence>
<evidence type="ECO:0000256" key="6">
    <source>
        <dbReference type="ARBA" id="ARBA00022692"/>
    </source>
</evidence>
<evidence type="ECO:0000313" key="19">
    <source>
        <dbReference type="EMBL" id="RMB08417.1"/>
    </source>
</evidence>
<evidence type="ECO:0000256" key="1">
    <source>
        <dbReference type="ARBA" id="ARBA00004571"/>
    </source>
</evidence>
<dbReference type="InterPro" id="IPR039426">
    <property type="entry name" value="TonB-dep_rcpt-like"/>
</dbReference>
<evidence type="ECO:0000256" key="7">
    <source>
        <dbReference type="ARBA" id="ARBA00022729"/>
    </source>
</evidence>
<dbReference type="NCBIfam" id="TIGR01783">
    <property type="entry name" value="TonB-siderophor"/>
    <property type="match status" value="1"/>
</dbReference>
<keyword evidence="3 14" id="KW-0813">Transport</keyword>
<proteinExistence type="inferred from homology"/>
<name>A0A3M0CI27_9PROT</name>
<gene>
    <name evidence="19" type="ORF">BXY39_1050</name>
</gene>
<dbReference type="GO" id="GO:0009279">
    <property type="term" value="C:cell outer membrane"/>
    <property type="evidence" value="ECO:0007669"/>
    <property type="project" value="UniProtKB-SubCell"/>
</dbReference>
<evidence type="ECO:0000256" key="8">
    <source>
        <dbReference type="ARBA" id="ARBA00023004"/>
    </source>
</evidence>
<evidence type="ECO:0000256" key="13">
    <source>
        <dbReference type="ARBA" id="ARBA00023237"/>
    </source>
</evidence>
<dbReference type="Gene3D" id="2.40.170.20">
    <property type="entry name" value="TonB-dependent receptor, beta-barrel domain"/>
    <property type="match status" value="1"/>
</dbReference>
<organism evidence="19 20">
    <name type="scientific">Eilatimonas milleporae</name>
    <dbReference type="NCBI Taxonomy" id="911205"/>
    <lineage>
        <taxon>Bacteria</taxon>
        <taxon>Pseudomonadati</taxon>
        <taxon>Pseudomonadota</taxon>
        <taxon>Alphaproteobacteria</taxon>
        <taxon>Kordiimonadales</taxon>
        <taxon>Kordiimonadaceae</taxon>
        <taxon>Eilatimonas</taxon>
    </lineage>
</organism>
<dbReference type="InterPro" id="IPR000531">
    <property type="entry name" value="Beta-barrel_TonB"/>
</dbReference>
<keyword evidence="12 19" id="KW-0675">Receptor</keyword>
<evidence type="ECO:0000256" key="12">
    <source>
        <dbReference type="ARBA" id="ARBA00023170"/>
    </source>
</evidence>
<keyword evidence="6 14" id="KW-0812">Transmembrane</keyword>
<accession>A0A3M0CI27</accession>
<evidence type="ECO:0000256" key="9">
    <source>
        <dbReference type="ARBA" id="ARBA00023065"/>
    </source>
</evidence>
<dbReference type="Pfam" id="PF07715">
    <property type="entry name" value="Plug"/>
    <property type="match status" value="1"/>
</dbReference>
<evidence type="ECO:0000256" key="15">
    <source>
        <dbReference type="RuleBase" id="RU003357"/>
    </source>
</evidence>
<feature type="signal peptide" evidence="16">
    <location>
        <begin position="1"/>
        <end position="23"/>
    </location>
</feature>
<dbReference type="InterPro" id="IPR010105">
    <property type="entry name" value="TonB_sidphr_rcpt"/>
</dbReference>
<evidence type="ECO:0000256" key="4">
    <source>
        <dbReference type="ARBA" id="ARBA00022452"/>
    </source>
</evidence>
<keyword evidence="13 14" id="KW-0998">Cell outer membrane</keyword>
<dbReference type="PANTHER" id="PTHR32552:SF68">
    <property type="entry name" value="FERRICHROME OUTER MEMBRANE TRANSPORTER_PHAGE RECEPTOR"/>
    <property type="match status" value="1"/>
</dbReference>
<comment type="caution">
    <text evidence="19">The sequence shown here is derived from an EMBL/GenBank/DDBJ whole genome shotgun (WGS) entry which is preliminary data.</text>
</comment>
<keyword evidence="5" id="KW-0410">Iron transport</keyword>
<evidence type="ECO:0000259" key="18">
    <source>
        <dbReference type="Pfam" id="PF07715"/>
    </source>
</evidence>
<reference evidence="19 20" key="1">
    <citation type="submission" date="2018-10" db="EMBL/GenBank/DDBJ databases">
        <title>Genomic Encyclopedia of Archaeal and Bacterial Type Strains, Phase II (KMG-II): from individual species to whole genera.</title>
        <authorList>
            <person name="Goeker M."/>
        </authorList>
    </citation>
    <scope>NUCLEOTIDE SEQUENCE [LARGE SCALE GENOMIC DNA]</scope>
    <source>
        <strain evidence="19 20">DSM 25217</strain>
    </source>
</reference>
<keyword evidence="8" id="KW-0408">Iron</keyword>
<evidence type="ECO:0000256" key="14">
    <source>
        <dbReference type="PROSITE-ProRule" id="PRU01360"/>
    </source>
</evidence>
<feature type="domain" description="TonB-dependent receptor-like beta-barrel" evidence="17">
    <location>
        <begin position="230"/>
        <end position="705"/>
    </location>
</feature>
<evidence type="ECO:0000313" key="20">
    <source>
        <dbReference type="Proteomes" id="UP000271227"/>
    </source>
</evidence>
<dbReference type="AlphaFoldDB" id="A0A3M0CI27"/>
<dbReference type="Gene3D" id="2.170.130.10">
    <property type="entry name" value="TonB-dependent receptor, plug domain"/>
    <property type="match status" value="1"/>
</dbReference>
<dbReference type="FunCoup" id="A0A3M0CI27">
    <property type="interactions" value="43"/>
</dbReference>
<sequence length="736" mass="80753">MRSCLIGLLIGSTALTGTLSAQDADTEERDDDIDEIVVVGTPQSRYIVSEGDPVTGLDLDFLENPRNVTILPEQLILDRKITDLQEALRNVPGIADGDGFGGTNDDFFLRGFRRNAVYRNGFRRQTNFRTNLINIEYTQVIRGPASIRYGRVEPGGIVDIVTKRPLEEQRISGELRYGSFEDTLALLDYSQPVNDDISLRVVASTQDAESFRDFTEIVRDAVAVSARFQVTDRTQLELAYEFRNESRPLDRGTIAVPTPDGLAIVNEILDIPIGRRFGSPFESSESDFSFYEATVSHDFSETWGVRFAFGFEDSSADDLQSRPLQAFVFDADAPITADGFALAPNLFDFAGVFDDPTDQVFLARRLDGSRNRDTEALYLNLIVTGEIKTGSLTHRISFGADYLDSEQTRQFVRGAQSDGVTVPLFNIQNPLYTLPDTFSVDGVNVDSFLDEDLGVFFNSYTEVTDRLGVLVGFRYSEIDDDMIFATTQSSQRSSGLTPQVGVSYRITDNAAVFASYSESFEPNNVAVDDVTGAVDTIDPEIGEQIEFGGKAEFFDGRLQTSVALYRIEKVNVVTGFDPLGAPILADGQSSRGVEVSITGQPVPGMNVIASYAYTDAELDTGNRPQGVADTTFNLYTSYEVQGGKLEGLGFGGGVFHQGNRFGNNANTLELGTYTLVDASVWYTVPAPSFVRNGGIIRFQVAAKNLFDEAFFPAIGNPLRIALGTPRTVFGSISFDF</sequence>
<evidence type="ECO:0000256" key="11">
    <source>
        <dbReference type="ARBA" id="ARBA00023136"/>
    </source>
</evidence>
<dbReference type="InParanoid" id="A0A3M0CI27"/>
<dbReference type="InterPro" id="IPR036942">
    <property type="entry name" value="Beta-barrel_TonB_sf"/>
</dbReference>
<dbReference type="Proteomes" id="UP000271227">
    <property type="component" value="Unassembled WGS sequence"/>
</dbReference>
<comment type="subcellular location">
    <subcellularLocation>
        <location evidence="1 14">Cell outer membrane</location>
        <topology evidence="1 14">Multi-pass membrane protein</topology>
    </subcellularLocation>
</comment>
<evidence type="ECO:0000256" key="2">
    <source>
        <dbReference type="ARBA" id="ARBA00009810"/>
    </source>
</evidence>
<dbReference type="SUPFAM" id="SSF56935">
    <property type="entry name" value="Porins"/>
    <property type="match status" value="1"/>
</dbReference>
<keyword evidence="7 16" id="KW-0732">Signal</keyword>
<evidence type="ECO:0000256" key="3">
    <source>
        <dbReference type="ARBA" id="ARBA00022448"/>
    </source>
</evidence>
<dbReference type="RefSeq" id="WP_121937786.1">
    <property type="nucleotide sequence ID" value="NZ_REFR01000010.1"/>
</dbReference>
<dbReference type="PANTHER" id="PTHR32552">
    <property type="entry name" value="FERRICHROME IRON RECEPTOR-RELATED"/>
    <property type="match status" value="1"/>
</dbReference>
<dbReference type="InterPro" id="IPR012910">
    <property type="entry name" value="Plug_dom"/>
</dbReference>
<evidence type="ECO:0000259" key="17">
    <source>
        <dbReference type="Pfam" id="PF00593"/>
    </source>
</evidence>
<protein>
    <submittedName>
        <fullName evidence="19">Iron complex outermembrane receptor protein</fullName>
    </submittedName>
</protein>
<keyword evidence="20" id="KW-1185">Reference proteome</keyword>
<evidence type="ECO:0000256" key="5">
    <source>
        <dbReference type="ARBA" id="ARBA00022496"/>
    </source>
</evidence>
<dbReference type="GO" id="GO:0015344">
    <property type="term" value="F:siderophore uptake transmembrane transporter activity"/>
    <property type="evidence" value="ECO:0007669"/>
    <property type="project" value="TreeGrafter"/>
</dbReference>
<dbReference type="GO" id="GO:0038023">
    <property type="term" value="F:signaling receptor activity"/>
    <property type="evidence" value="ECO:0007669"/>
    <property type="project" value="InterPro"/>
</dbReference>
<dbReference type="InterPro" id="IPR037066">
    <property type="entry name" value="Plug_dom_sf"/>
</dbReference>
<dbReference type="Pfam" id="PF00593">
    <property type="entry name" value="TonB_dep_Rec_b-barrel"/>
    <property type="match status" value="1"/>
</dbReference>
<comment type="similarity">
    <text evidence="2 14 15">Belongs to the TonB-dependent receptor family.</text>
</comment>
<dbReference type="CDD" id="cd01347">
    <property type="entry name" value="ligand_gated_channel"/>
    <property type="match status" value="1"/>
</dbReference>
<keyword evidence="9" id="KW-0406">Ion transport</keyword>
<keyword evidence="10 15" id="KW-0798">TonB box</keyword>
<dbReference type="GO" id="GO:0015891">
    <property type="term" value="P:siderophore transport"/>
    <property type="evidence" value="ECO:0007669"/>
    <property type="project" value="InterPro"/>
</dbReference>